<dbReference type="OrthoDB" id="9815677at2"/>
<dbReference type="InterPro" id="IPR036822">
    <property type="entry name" value="CutC-like_dom_sf"/>
</dbReference>
<keyword evidence="4" id="KW-1185">Reference proteome</keyword>
<organism evidence="3 4">
    <name type="scientific">Streptoalloteichus hindustanus</name>
    <dbReference type="NCBI Taxonomy" id="2017"/>
    <lineage>
        <taxon>Bacteria</taxon>
        <taxon>Bacillati</taxon>
        <taxon>Actinomycetota</taxon>
        <taxon>Actinomycetes</taxon>
        <taxon>Pseudonocardiales</taxon>
        <taxon>Pseudonocardiaceae</taxon>
        <taxon>Streptoalloteichus</taxon>
    </lineage>
</organism>
<dbReference type="AlphaFoldDB" id="A0A1M4WAS6"/>
<dbReference type="Proteomes" id="UP000184501">
    <property type="component" value="Unassembled WGS sequence"/>
</dbReference>
<evidence type="ECO:0000313" key="4">
    <source>
        <dbReference type="Proteomes" id="UP000184501"/>
    </source>
</evidence>
<dbReference type="GO" id="GO:0005507">
    <property type="term" value="F:copper ion binding"/>
    <property type="evidence" value="ECO:0007669"/>
    <property type="project" value="TreeGrafter"/>
</dbReference>
<accession>A0A1M4WAS6</accession>
<protein>
    <recommendedName>
        <fullName evidence="2">Copper homeostasis protein cutC homolog</fullName>
    </recommendedName>
</protein>
<dbReference type="Pfam" id="PF03932">
    <property type="entry name" value="CutC"/>
    <property type="match status" value="1"/>
</dbReference>
<dbReference type="PANTHER" id="PTHR12598:SF0">
    <property type="entry name" value="COPPER HOMEOSTASIS PROTEIN CUTC HOMOLOG"/>
    <property type="match status" value="1"/>
</dbReference>
<dbReference type="Gene3D" id="3.20.20.380">
    <property type="entry name" value="Copper homeostasis (CutC) domain"/>
    <property type="match status" value="1"/>
</dbReference>
<sequence>MSGTAGAPLLEVIALDAADAVAAQEGGADRLELVAEMASDGLTPTTGTVREVLSSTDLPVRVMLRDAAGFLPADLDGLRRTAAELRDAGAEEFVLGFLDGGGAVDVAACAAVLAELAGCRWTFHRALDHASDPDAAWTAAVDLGCDAVLTAGSPRGVEAGIDALLDRAARPRNGVELLVGGGLRTEHVAPLRLAGVRGFHVGGMVRVGGWDTPVDVAKVASLRAMIKPAVPA</sequence>
<dbReference type="RefSeq" id="WP_073480088.1">
    <property type="nucleotide sequence ID" value="NZ_FQVN01000001.1"/>
</dbReference>
<reference evidence="3 4" key="1">
    <citation type="submission" date="2016-11" db="EMBL/GenBank/DDBJ databases">
        <authorList>
            <person name="Jaros S."/>
            <person name="Januszkiewicz K."/>
            <person name="Wedrychowicz H."/>
        </authorList>
    </citation>
    <scope>NUCLEOTIDE SEQUENCE [LARGE SCALE GENOMIC DNA]</scope>
    <source>
        <strain evidence="3 4">DSM 44523</strain>
    </source>
</reference>
<evidence type="ECO:0000256" key="2">
    <source>
        <dbReference type="ARBA" id="ARBA00019014"/>
    </source>
</evidence>
<proteinExistence type="inferred from homology"/>
<dbReference type="STRING" id="2017.SAMN05444320_1011072"/>
<dbReference type="InterPro" id="IPR005627">
    <property type="entry name" value="CutC-like"/>
</dbReference>
<dbReference type="EMBL" id="FQVN01000001">
    <property type="protein sequence ID" value="SHE78326.1"/>
    <property type="molecule type" value="Genomic_DNA"/>
</dbReference>
<evidence type="ECO:0000313" key="3">
    <source>
        <dbReference type="EMBL" id="SHE78326.1"/>
    </source>
</evidence>
<name>A0A1M4WAS6_STRHI</name>
<evidence type="ECO:0000256" key="1">
    <source>
        <dbReference type="ARBA" id="ARBA00007768"/>
    </source>
</evidence>
<dbReference type="PANTHER" id="PTHR12598">
    <property type="entry name" value="COPPER HOMEOSTASIS PROTEIN CUTC"/>
    <property type="match status" value="1"/>
</dbReference>
<dbReference type="SUPFAM" id="SSF110395">
    <property type="entry name" value="CutC-like"/>
    <property type="match status" value="1"/>
</dbReference>
<gene>
    <name evidence="3" type="ORF">SAMN05444320_1011072</name>
</gene>
<comment type="similarity">
    <text evidence="1">Belongs to the CutC family.</text>
</comment>